<evidence type="ECO:0000313" key="5">
    <source>
        <dbReference type="EMBL" id="VEH05496.1"/>
    </source>
</evidence>
<evidence type="ECO:0000259" key="3">
    <source>
        <dbReference type="Pfam" id="PF00881"/>
    </source>
</evidence>
<evidence type="ECO:0000313" key="4">
    <source>
        <dbReference type="EMBL" id="AKE40295.1"/>
    </source>
</evidence>
<dbReference type="EMBL" id="LR134377">
    <property type="protein sequence ID" value="VEH05496.1"/>
    <property type="molecule type" value="Genomic_DNA"/>
</dbReference>
<dbReference type="Gene3D" id="3.40.109.10">
    <property type="entry name" value="NADH Oxidase"/>
    <property type="match status" value="1"/>
</dbReference>
<dbReference type="GO" id="GO:0016491">
    <property type="term" value="F:oxidoreductase activity"/>
    <property type="evidence" value="ECO:0007669"/>
    <property type="project" value="UniProtKB-KW"/>
</dbReference>
<dbReference type="PANTHER" id="PTHR43673">
    <property type="entry name" value="NAD(P)H NITROREDUCTASE YDGI-RELATED"/>
    <property type="match status" value="1"/>
</dbReference>
<protein>
    <submittedName>
        <fullName evidence="5">Dehydrogenase</fullName>
        <ecNumber evidence="5">1.6.99.3</ecNumber>
    </submittedName>
    <submittedName>
        <fullName evidence="4">Nitroreductase</fullName>
    </submittedName>
</protein>
<dbReference type="Proteomes" id="UP000271380">
    <property type="component" value="Chromosome"/>
</dbReference>
<evidence type="ECO:0000256" key="1">
    <source>
        <dbReference type="ARBA" id="ARBA00007118"/>
    </source>
</evidence>
<dbReference type="STRING" id="35755.UL82_00260"/>
<dbReference type="SUPFAM" id="SSF55469">
    <property type="entry name" value="FMN-dependent nitroreductase-like"/>
    <property type="match status" value="1"/>
</dbReference>
<dbReference type="KEGG" id="cku:UL82_00260"/>
<dbReference type="AlphaFoldDB" id="A0A0F6QYQ7"/>
<feature type="domain" description="Nitroreductase" evidence="3">
    <location>
        <begin position="9"/>
        <end position="170"/>
    </location>
</feature>
<dbReference type="EMBL" id="CP011312">
    <property type="protein sequence ID" value="AKE40295.1"/>
    <property type="molecule type" value="Genomic_DNA"/>
</dbReference>
<dbReference type="RefSeq" id="WP_046438297.1">
    <property type="nucleotide sequence ID" value="NZ_CP011312.1"/>
</dbReference>
<dbReference type="Pfam" id="PF00881">
    <property type="entry name" value="Nitroreductase"/>
    <property type="match status" value="1"/>
</dbReference>
<reference evidence="4 6" key="1">
    <citation type="journal article" date="2015" name="Genome Announc.">
        <title>Complete Genome Sequence of Corynebacterium kutscheri DSM 20755, a Corynebacterial Type Strain with Remarkably Low G+C Content of Chromosomal DNA.</title>
        <authorList>
            <person name="Ruckert C."/>
            <person name="Albersmeier A."/>
            <person name="Winkler A."/>
            <person name="Tauch A."/>
        </authorList>
    </citation>
    <scope>NUCLEOTIDE SEQUENCE [LARGE SCALE GENOMIC DNA]</scope>
    <source>
        <strain evidence="4 6">DSM 20755</strain>
    </source>
</reference>
<dbReference type="PANTHER" id="PTHR43673:SF10">
    <property type="entry name" value="NADH DEHYDROGENASE_NAD(P)H NITROREDUCTASE XCC3605-RELATED"/>
    <property type="match status" value="1"/>
</dbReference>
<evidence type="ECO:0000313" key="6">
    <source>
        <dbReference type="Proteomes" id="UP000033457"/>
    </source>
</evidence>
<dbReference type="OrthoDB" id="9809288at2"/>
<comment type="similarity">
    <text evidence="1">Belongs to the nitroreductase family.</text>
</comment>
<evidence type="ECO:0000256" key="2">
    <source>
        <dbReference type="ARBA" id="ARBA00023002"/>
    </source>
</evidence>
<gene>
    <name evidence="5" type="primary">nox</name>
    <name evidence="5" type="ORF">NCTC949_00640</name>
    <name evidence="4" type="ORF">UL82_00260</name>
</gene>
<accession>A0A0F6QYQ7</accession>
<organism evidence="4 6">
    <name type="scientific">Corynebacterium kutscheri</name>
    <dbReference type="NCBI Taxonomy" id="35755"/>
    <lineage>
        <taxon>Bacteria</taxon>
        <taxon>Bacillati</taxon>
        <taxon>Actinomycetota</taxon>
        <taxon>Actinomycetes</taxon>
        <taxon>Mycobacteriales</taxon>
        <taxon>Corynebacteriaceae</taxon>
        <taxon>Corynebacterium</taxon>
    </lineage>
</organism>
<dbReference type="InterPro" id="IPR000415">
    <property type="entry name" value="Nitroreductase-like"/>
</dbReference>
<dbReference type="HOGENOM" id="CLU_070764_4_2_11"/>
<keyword evidence="2 5" id="KW-0560">Oxidoreductase</keyword>
<reference evidence="5 7" key="2">
    <citation type="submission" date="2018-12" db="EMBL/GenBank/DDBJ databases">
        <authorList>
            <consortium name="Pathogen Informatics"/>
        </authorList>
    </citation>
    <scope>NUCLEOTIDE SEQUENCE [LARGE SCALE GENOMIC DNA]</scope>
    <source>
        <strain evidence="5 7">NCTC949</strain>
    </source>
</reference>
<dbReference type="Proteomes" id="UP000033457">
    <property type="component" value="Chromosome"/>
</dbReference>
<proteinExistence type="inferred from homology"/>
<evidence type="ECO:0000313" key="7">
    <source>
        <dbReference type="Proteomes" id="UP000271380"/>
    </source>
</evidence>
<name>A0A0F6QYQ7_9CORY</name>
<dbReference type="EC" id="1.6.99.3" evidence="5"/>
<dbReference type="InterPro" id="IPR029479">
    <property type="entry name" value="Nitroreductase"/>
</dbReference>
<sequence length="190" mass="20491">MSLTAAQVIENRRATRKYKDQDISDDVLQRVLDLTCAAPSAFNAQRADVVAVRDQNIKDAIFAASGQQQHKNAPVVLVFLARTDVPDDLETILPAERATWVGQFFATLDAASLRETAIKDAMILGSFSLIAAASEGLATSPTTGYDAEAVRNAIGAPENRAVAFVVALGYPDENPAHPGRQADRQIINHY</sequence>
<keyword evidence="6" id="KW-1185">Reference proteome</keyword>